<dbReference type="Proteomes" id="UP000253664">
    <property type="component" value="Unassembled WGS sequence"/>
</dbReference>
<reference evidence="1 2" key="1">
    <citation type="journal article" date="2015" name="BMC Genomics">
        <title>Insights from the genome of Ophiocordyceps polyrhachis-furcata to pathogenicity and host specificity in insect fungi.</title>
        <authorList>
            <person name="Wichadakul D."/>
            <person name="Kobmoo N."/>
            <person name="Ingsriswang S."/>
            <person name="Tangphatsornruang S."/>
            <person name="Chantasingh D."/>
            <person name="Luangsa-ard J.J."/>
            <person name="Eurwilaichitr L."/>
        </authorList>
    </citation>
    <scope>NUCLEOTIDE SEQUENCE [LARGE SCALE GENOMIC DNA]</scope>
    <source>
        <strain evidence="1 2">BCC 54312</strain>
    </source>
</reference>
<evidence type="ECO:0000313" key="1">
    <source>
        <dbReference type="EMBL" id="RCI08808.1"/>
    </source>
</evidence>
<name>A0A367L327_9HYPO</name>
<proteinExistence type="predicted"/>
<comment type="caution">
    <text evidence="1">The sequence shown here is derived from an EMBL/GenBank/DDBJ whole genome shotgun (WGS) entry which is preliminary data.</text>
</comment>
<dbReference type="AlphaFoldDB" id="A0A367L327"/>
<gene>
    <name evidence="1" type="ORF">L249_4671</name>
</gene>
<organism evidence="1 2">
    <name type="scientific">Ophiocordyceps polyrhachis-furcata BCC 54312</name>
    <dbReference type="NCBI Taxonomy" id="1330021"/>
    <lineage>
        <taxon>Eukaryota</taxon>
        <taxon>Fungi</taxon>
        <taxon>Dikarya</taxon>
        <taxon>Ascomycota</taxon>
        <taxon>Pezizomycotina</taxon>
        <taxon>Sordariomycetes</taxon>
        <taxon>Hypocreomycetidae</taxon>
        <taxon>Hypocreales</taxon>
        <taxon>Ophiocordycipitaceae</taxon>
        <taxon>Ophiocordyceps</taxon>
    </lineage>
</organism>
<keyword evidence="2" id="KW-1185">Reference proteome</keyword>
<sequence length="140" mass="15776">MDHLPEQDLAIIAKGWNKARLYSLERLKRICALEGEQLAQTIKDGGLVLETVCLFVHACIKQGQYSLPRMFWHGLYTEYGIVVYPSALTEPIVVNGLGETVTYTQAYSGHVAMYGRCPSLCHPPPCPMEWIQEPPPKYQP</sequence>
<protein>
    <submittedName>
        <fullName evidence="1">Uncharacterized protein</fullName>
    </submittedName>
</protein>
<dbReference type="OrthoDB" id="5131008at2759"/>
<accession>A0A367L327</accession>
<dbReference type="EMBL" id="LKCN02000018">
    <property type="protein sequence ID" value="RCI08808.1"/>
    <property type="molecule type" value="Genomic_DNA"/>
</dbReference>
<evidence type="ECO:0000313" key="2">
    <source>
        <dbReference type="Proteomes" id="UP000253664"/>
    </source>
</evidence>